<dbReference type="GeneID" id="63851336"/>
<organism evidence="2 3">
    <name type="scientific">Cucurbitaria berberidis CBS 394.84</name>
    <dbReference type="NCBI Taxonomy" id="1168544"/>
    <lineage>
        <taxon>Eukaryota</taxon>
        <taxon>Fungi</taxon>
        <taxon>Dikarya</taxon>
        <taxon>Ascomycota</taxon>
        <taxon>Pezizomycotina</taxon>
        <taxon>Dothideomycetes</taxon>
        <taxon>Pleosporomycetidae</taxon>
        <taxon>Pleosporales</taxon>
        <taxon>Pleosporineae</taxon>
        <taxon>Cucurbitariaceae</taxon>
        <taxon>Cucurbitaria</taxon>
    </lineage>
</organism>
<evidence type="ECO:0000313" key="2">
    <source>
        <dbReference type="EMBL" id="KAF1842096.1"/>
    </source>
</evidence>
<accession>A0A9P4GB06</accession>
<feature type="region of interest" description="Disordered" evidence="1">
    <location>
        <begin position="406"/>
        <end position="426"/>
    </location>
</feature>
<dbReference type="AlphaFoldDB" id="A0A9P4GB06"/>
<dbReference type="CDD" id="cd18186">
    <property type="entry name" value="BTB_POZ_ZBTB_KLHL-like"/>
    <property type="match status" value="1"/>
</dbReference>
<dbReference type="Gene3D" id="3.30.710.10">
    <property type="entry name" value="Potassium Channel Kv1.1, Chain A"/>
    <property type="match status" value="1"/>
</dbReference>
<feature type="region of interest" description="Disordered" evidence="1">
    <location>
        <begin position="1"/>
        <end position="143"/>
    </location>
</feature>
<comment type="caution">
    <text evidence="2">The sequence shown here is derived from an EMBL/GenBank/DDBJ whole genome shotgun (WGS) entry which is preliminary data.</text>
</comment>
<feature type="compositionally biased region" description="Polar residues" evidence="1">
    <location>
        <begin position="97"/>
        <end position="110"/>
    </location>
</feature>
<gene>
    <name evidence="2" type="ORF">K460DRAFT_370101</name>
</gene>
<dbReference type="SUPFAM" id="SSF54695">
    <property type="entry name" value="POZ domain"/>
    <property type="match status" value="1"/>
</dbReference>
<keyword evidence="3" id="KW-1185">Reference proteome</keyword>
<evidence type="ECO:0008006" key="4">
    <source>
        <dbReference type="Google" id="ProtNLM"/>
    </source>
</evidence>
<sequence length="426" mass="46865">MSSPNNPGSIGRFFNRGNGTARARGGRGDSGRGSERFWGTRRSFANDAFQPANSTQQASASFTSGISGGAISTLSTTTGQPGNTGLPLPNRPPSFAVDSTTNSGVQAPSNAPQPPGDAGALSGPVPQAASIPPNPTATDHGSRQPVAADIVNRTVATLQVDTIGIPRSPYTARISFGTRSGRLQLQLLKGPGIDVVIGPRDALSLPKEGTEAWSLPRALICHYSPYLEAACTRDFRECQENYIKLPEDDPKIFDLFVEWMYYNEYTLTTRHDEELGRIANSNSEAWVLGDKLLSTDFKNYAMSRLYAQYATDTSPKPIRTIDVKYAYLHSAANSPLRRFFFDLVVAHFNDRARVVDTTEEWWQVMKEYVDFGELLLGVLRTGTDRRHLIKDKDIYMEKVHETSENMITPAKRDADGRRVKREPTSA</sequence>
<dbReference type="PANTHER" id="PTHR47843:SF2">
    <property type="entry name" value="BTB DOMAIN-CONTAINING PROTEIN"/>
    <property type="match status" value="1"/>
</dbReference>
<dbReference type="OrthoDB" id="194443at2759"/>
<evidence type="ECO:0000256" key="1">
    <source>
        <dbReference type="SAM" id="MobiDB-lite"/>
    </source>
</evidence>
<feature type="compositionally biased region" description="Basic and acidic residues" evidence="1">
    <location>
        <begin position="410"/>
        <end position="426"/>
    </location>
</feature>
<feature type="compositionally biased region" description="Basic and acidic residues" evidence="1">
    <location>
        <begin position="26"/>
        <end position="35"/>
    </location>
</feature>
<evidence type="ECO:0000313" key="3">
    <source>
        <dbReference type="Proteomes" id="UP000800039"/>
    </source>
</evidence>
<feature type="compositionally biased region" description="Polar residues" evidence="1">
    <location>
        <begin position="51"/>
        <end position="83"/>
    </location>
</feature>
<protein>
    <recommendedName>
        <fullName evidence="4">BTB domain-containing protein</fullName>
    </recommendedName>
</protein>
<dbReference type="InterPro" id="IPR011333">
    <property type="entry name" value="SKP1/BTB/POZ_sf"/>
</dbReference>
<dbReference type="PANTHER" id="PTHR47843">
    <property type="entry name" value="BTB DOMAIN-CONTAINING PROTEIN-RELATED"/>
    <property type="match status" value="1"/>
</dbReference>
<reference evidence="2" key="1">
    <citation type="submission" date="2020-01" db="EMBL/GenBank/DDBJ databases">
        <authorList>
            <consortium name="DOE Joint Genome Institute"/>
            <person name="Haridas S."/>
            <person name="Albert R."/>
            <person name="Binder M."/>
            <person name="Bloem J."/>
            <person name="Labutti K."/>
            <person name="Salamov A."/>
            <person name="Andreopoulos B."/>
            <person name="Baker S.E."/>
            <person name="Barry K."/>
            <person name="Bills G."/>
            <person name="Bluhm B.H."/>
            <person name="Cannon C."/>
            <person name="Castanera R."/>
            <person name="Culley D.E."/>
            <person name="Daum C."/>
            <person name="Ezra D."/>
            <person name="Gonzalez J.B."/>
            <person name="Henrissat B."/>
            <person name="Kuo A."/>
            <person name="Liang C."/>
            <person name="Lipzen A."/>
            <person name="Lutzoni F."/>
            <person name="Magnuson J."/>
            <person name="Mondo S."/>
            <person name="Nolan M."/>
            <person name="Ohm R."/>
            <person name="Pangilinan J."/>
            <person name="Park H.-J."/>
            <person name="Ramirez L."/>
            <person name="Alfaro M."/>
            <person name="Sun H."/>
            <person name="Tritt A."/>
            <person name="Yoshinaga Y."/>
            <person name="Zwiers L.-H."/>
            <person name="Turgeon B.G."/>
            <person name="Goodwin S.B."/>
            <person name="Spatafora J.W."/>
            <person name="Crous P.W."/>
            <person name="Grigoriev I.V."/>
        </authorList>
    </citation>
    <scope>NUCLEOTIDE SEQUENCE</scope>
    <source>
        <strain evidence="2">CBS 394.84</strain>
    </source>
</reference>
<dbReference type="EMBL" id="ML976618">
    <property type="protein sequence ID" value="KAF1842096.1"/>
    <property type="molecule type" value="Genomic_DNA"/>
</dbReference>
<name>A0A9P4GB06_9PLEO</name>
<proteinExistence type="predicted"/>
<dbReference type="Proteomes" id="UP000800039">
    <property type="component" value="Unassembled WGS sequence"/>
</dbReference>
<dbReference type="RefSeq" id="XP_040784659.1">
    <property type="nucleotide sequence ID" value="XM_040934085.1"/>
</dbReference>